<organism evidence="1 2">
    <name type="scientific">Candidatus Fimihabitans intestinipullorum</name>
    <dbReference type="NCBI Taxonomy" id="2840820"/>
    <lineage>
        <taxon>Bacteria</taxon>
        <taxon>Bacillati</taxon>
        <taxon>Mycoplasmatota</taxon>
        <taxon>Mycoplasmatota incertae sedis</taxon>
        <taxon>Candidatus Fimihabitans</taxon>
    </lineage>
</organism>
<gene>
    <name evidence="1" type="ORF">IAD49_01925</name>
</gene>
<dbReference type="EMBL" id="DVML01000011">
    <property type="protein sequence ID" value="HIU22320.1"/>
    <property type="molecule type" value="Genomic_DNA"/>
</dbReference>
<dbReference type="AlphaFoldDB" id="A0A9D1HW45"/>
<dbReference type="Proteomes" id="UP000824087">
    <property type="component" value="Unassembled WGS sequence"/>
</dbReference>
<proteinExistence type="predicted"/>
<name>A0A9D1HW45_9BACT</name>
<evidence type="ECO:0000313" key="2">
    <source>
        <dbReference type="Proteomes" id="UP000824087"/>
    </source>
</evidence>
<protein>
    <submittedName>
        <fullName evidence="1">Uncharacterized protein</fullName>
    </submittedName>
</protein>
<reference evidence="1" key="1">
    <citation type="submission" date="2020-10" db="EMBL/GenBank/DDBJ databases">
        <authorList>
            <person name="Gilroy R."/>
        </authorList>
    </citation>
    <scope>NUCLEOTIDE SEQUENCE</scope>
    <source>
        <strain evidence="1">CHK197-8231</strain>
    </source>
</reference>
<evidence type="ECO:0000313" key="1">
    <source>
        <dbReference type="EMBL" id="HIU22320.1"/>
    </source>
</evidence>
<reference evidence="1" key="2">
    <citation type="journal article" date="2021" name="PeerJ">
        <title>Extensive microbial diversity within the chicken gut microbiome revealed by metagenomics and culture.</title>
        <authorList>
            <person name="Gilroy R."/>
            <person name="Ravi A."/>
            <person name="Getino M."/>
            <person name="Pursley I."/>
            <person name="Horton D.L."/>
            <person name="Alikhan N.F."/>
            <person name="Baker D."/>
            <person name="Gharbi K."/>
            <person name="Hall N."/>
            <person name="Watson M."/>
            <person name="Adriaenssens E.M."/>
            <person name="Foster-Nyarko E."/>
            <person name="Jarju S."/>
            <person name="Secka A."/>
            <person name="Antonio M."/>
            <person name="Oren A."/>
            <person name="Chaudhuri R.R."/>
            <person name="La Ragione R."/>
            <person name="Hildebrand F."/>
            <person name="Pallen M.J."/>
        </authorList>
    </citation>
    <scope>NUCLEOTIDE SEQUENCE</scope>
    <source>
        <strain evidence="1">CHK197-8231</strain>
    </source>
</reference>
<sequence>MADIPSFANNEYNRKEQEKEEILAHTKVTYKNKHAMKKHANVSWILKRLGILALLGVAGYGVVNGAVESHQYEYVEHKNDTYNEGQIQHAHELNKRSFVQDYKIVNEEATTQDILDAIYEGQYQDYVDHNGRVRIDKDLQGEPLENDQVIEFSEQFLEQHAGKSRK</sequence>
<comment type="caution">
    <text evidence="1">The sequence shown here is derived from an EMBL/GenBank/DDBJ whole genome shotgun (WGS) entry which is preliminary data.</text>
</comment>
<accession>A0A9D1HW45</accession>